<dbReference type="Pfam" id="PF17253">
    <property type="entry name" value="DUF5320"/>
    <property type="match status" value="1"/>
</dbReference>
<sequence length="60" mass="6229">MPQMDGTGPLKEGKQTGRGLGYCKTSSDKSTLDMLGKGMGLRRNSGGGSGQGKRLKSGIR</sequence>
<evidence type="ECO:0000256" key="1">
    <source>
        <dbReference type="SAM" id="MobiDB-lite"/>
    </source>
</evidence>
<evidence type="ECO:0000313" key="2">
    <source>
        <dbReference type="EMBL" id="TCN65331.1"/>
    </source>
</evidence>
<dbReference type="OrthoDB" id="1122560at2"/>
<name>A0A4R2EAW3_9BACT</name>
<dbReference type="AlphaFoldDB" id="A0A4R2EAW3"/>
<dbReference type="EMBL" id="SLWB01000011">
    <property type="protein sequence ID" value="TCN65331.1"/>
    <property type="molecule type" value="Genomic_DNA"/>
</dbReference>
<accession>A0A4R2EAW3</accession>
<gene>
    <name evidence="2" type="ORF">CLV25_11110</name>
</gene>
<dbReference type="RefSeq" id="WP_131839716.1">
    <property type="nucleotide sequence ID" value="NZ_SLWB01000011.1"/>
</dbReference>
<feature type="region of interest" description="Disordered" evidence="1">
    <location>
        <begin position="1"/>
        <end position="60"/>
    </location>
</feature>
<proteinExistence type="predicted"/>
<dbReference type="InterPro" id="IPR035205">
    <property type="entry name" value="DUF5320"/>
</dbReference>
<organism evidence="2 3">
    <name type="scientific">Acetobacteroides hydrogenigenes</name>
    <dbReference type="NCBI Taxonomy" id="979970"/>
    <lineage>
        <taxon>Bacteria</taxon>
        <taxon>Pseudomonadati</taxon>
        <taxon>Bacteroidota</taxon>
        <taxon>Bacteroidia</taxon>
        <taxon>Bacteroidales</taxon>
        <taxon>Rikenellaceae</taxon>
        <taxon>Acetobacteroides</taxon>
    </lineage>
</organism>
<evidence type="ECO:0000313" key="3">
    <source>
        <dbReference type="Proteomes" id="UP000294830"/>
    </source>
</evidence>
<keyword evidence="3" id="KW-1185">Reference proteome</keyword>
<protein>
    <submittedName>
        <fullName evidence="2">Uncharacterized protein</fullName>
    </submittedName>
</protein>
<reference evidence="2 3" key="1">
    <citation type="submission" date="2019-03" db="EMBL/GenBank/DDBJ databases">
        <title>Genomic Encyclopedia of Archaeal and Bacterial Type Strains, Phase II (KMG-II): from individual species to whole genera.</title>
        <authorList>
            <person name="Goeker M."/>
        </authorList>
    </citation>
    <scope>NUCLEOTIDE SEQUENCE [LARGE SCALE GENOMIC DNA]</scope>
    <source>
        <strain evidence="2 3">RL-C</strain>
    </source>
</reference>
<comment type="caution">
    <text evidence="2">The sequence shown here is derived from an EMBL/GenBank/DDBJ whole genome shotgun (WGS) entry which is preliminary data.</text>
</comment>
<dbReference type="Proteomes" id="UP000294830">
    <property type="component" value="Unassembled WGS sequence"/>
</dbReference>